<gene>
    <name evidence="4" type="ORF">KI387_040961</name>
</gene>
<name>A0AA38CAS9_TAXCH</name>
<dbReference type="InterPro" id="IPR018108">
    <property type="entry name" value="MCP_transmembrane"/>
</dbReference>
<comment type="subcellular location">
    <subcellularLocation>
        <location evidence="1">Membrane</location>
        <topology evidence="1">Multi-pass membrane protein</topology>
    </subcellularLocation>
</comment>
<dbReference type="AlphaFoldDB" id="A0AA38CAS9"/>
<dbReference type="Pfam" id="PF00153">
    <property type="entry name" value="Mito_carr"/>
    <property type="match status" value="1"/>
</dbReference>
<dbReference type="GO" id="GO:0016020">
    <property type="term" value="C:membrane"/>
    <property type="evidence" value="ECO:0007669"/>
    <property type="project" value="UniProtKB-SubCell"/>
</dbReference>
<dbReference type="SUPFAM" id="SSF103506">
    <property type="entry name" value="Mitochondrial carrier"/>
    <property type="match status" value="1"/>
</dbReference>
<protein>
    <submittedName>
        <fullName evidence="4">Uncharacterized protein</fullName>
    </submittedName>
</protein>
<proteinExistence type="predicted"/>
<evidence type="ECO:0000313" key="5">
    <source>
        <dbReference type="Proteomes" id="UP000824469"/>
    </source>
</evidence>
<evidence type="ECO:0000256" key="2">
    <source>
        <dbReference type="ARBA" id="ARBA00022692"/>
    </source>
</evidence>
<evidence type="ECO:0000256" key="3">
    <source>
        <dbReference type="ARBA" id="ARBA00023136"/>
    </source>
</evidence>
<dbReference type="Proteomes" id="UP000824469">
    <property type="component" value="Unassembled WGS sequence"/>
</dbReference>
<organism evidence="4 5">
    <name type="scientific">Taxus chinensis</name>
    <name type="common">Chinese yew</name>
    <name type="synonym">Taxus wallichiana var. chinensis</name>
    <dbReference type="NCBI Taxonomy" id="29808"/>
    <lineage>
        <taxon>Eukaryota</taxon>
        <taxon>Viridiplantae</taxon>
        <taxon>Streptophyta</taxon>
        <taxon>Embryophyta</taxon>
        <taxon>Tracheophyta</taxon>
        <taxon>Spermatophyta</taxon>
        <taxon>Pinopsida</taxon>
        <taxon>Pinidae</taxon>
        <taxon>Conifers II</taxon>
        <taxon>Cupressales</taxon>
        <taxon>Taxaceae</taxon>
        <taxon>Taxus</taxon>
    </lineage>
</organism>
<comment type="caution">
    <text evidence="4">The sequence shown here is derived from an EMBL/GenBank/DDBJ whole genome shotgun (WGS) entry which is preliminary data.</text>
</comment>
<accession>A0AA38CAS9</accession>
<keyword evidence="2" id="KW-0812">Transmembrane</keyword>
<feature type="non-terminal residue" evidence="4">
    <location>
        <position position="1"/>
    </location>
</feature>
<keyword evidence="5" id="KW-1185">Reference proteome</keyword>
<dbReference type="InterPro" id="IPR023395">
    <property type="entry name" value="MCP_dom_sf"/>
</dbReference>
<reference evidence="4 5" key="1">
    <citation type="journal article" date="2021" name="Nat. Plants">
        <title>The Taxus genome provides insights into paclitaxel biosynthesis.</title>
        <authorList>
            <person name="Xiong X."/>
            <person name="Gou J."/>
            <person name="Liao Q."/>
            <person name="Li Y."/>
            <person name="Zhou Q."/>
            <person name="Bi G."/>
            <person name="Li C."/>
            <person name="Du R."/>
            <person name="Wang X."/>
            <person name="Sun T."/>
            <person name="Guo L."/>
            <person name="Liang H."/>
            <person name="Lu P."/>
            <person name="Wu Y."/>
            <person name="Zhang Z."/>
            <person name="Ro D.K."/>
            <person name="Shang Y."/>
            <person name="Huang S."/>
            <person name="Yan J."/>
        </authorList>
    </citation>
    <scope>NUCLEOTIDE SEQUENCE [LARGE SCALE GENOMIC DNA]</scope>
    <source>
        <strain evidence="4">Ta-2019</strain>
    </source>
</reference>
<dbReference type="Gene3D" id="1.50.40.10">
    <property type="entry name" value="Mitochondrial carrier domain"/>
    <property type="match status" value="1"/>
</dbReference>
<keyword evidence="3" id="KW-0472">Membrane</keyword>
<evidence type="ECO:0000256" key="1">
    <source>
        <dbReference type="ARBA" id="ARBA00004141"/>
    </source>
</evidence>
<evidence type="ECO:0000313" key="4">
    <source>
        <dbReference type="EMBL" id="KAH9293834.1"/>
    </source>
</evidence>
<sequence>TASELRERLLVKHKEAQNLINYDNENSRMAIKEEGEPEVLHDGLNFGQFMLVGSVAGMVEHTAMFPVDTLKTRM</sequence>
<dbReference type="EMBL" id="JAHRHJ020000671">
    <property type="protein sequence ID" value="KAH9293834.1"/>
    <property type="molecule type" value="Genomic_DNA"/>
</dbReference>